<organism evidence="1 2">
    <name type="scientific">Knoellia koreensis</name>
    <dbReference type="NCBI Taxonomy" id="2730921"/>
    <lineage>
        <taxon>Bacteria</taxon>
        <taxon>Bacillati</taxon>
        <taxon>Actinomycetota</taxon>
        <taxon>Actinomycetes</taxon>
        <taxon>Micrococcales</taxon>
        <taxon>Intrasporangiaceae</taxon>
        <taxon>Knoellia</taxon>
    </lineage>
</organism>
<accession>A0A849HGT5</accession>
<dbReference type="RefSeq" id="WP_171243516.1">
    <property type="nucleotide sequence ID" value="NZ_JABEPQ010000002.1"/>
</dbReference>
<dbReference type="AlphaFoldDB" id="A0A849HGT5"/>
<evidence type="ECO:0000313" key="1">
    <source>
        <dbReference type="EMBL" id="NNM46409.1"/>
    </source>
</evidence>
<protein>
    <recommendedName>
        <fullName evidence="3">D-inositol 3-phosphate glycosyltransferase</fullName>
    </recommendedName>
</protein>
<keyword evidence="2" id="KW-1185">Reference proteome</keyword>
<dbReference type="SUPFAM" id="SSF53756">
    <property type="entry name" value="UDP-Glycosyltransferase/glycogen phosphorylase"/>
    <property type="match status" value="1"/>
</dbReference>
<dbReference type="EMBL" id="JABEPQ010000002">
    <property type="protein sequence ID" value="NNM46409.1"/>
    <property type="molecule type" value="Genomic_DNA"/>
</dbReference>
<proteinExistence type="predicted"/>
<evidence type="ECO:0000313" key="2">
    <source>
        <dbReference type="Proteomes" id="UP000588586"/>
    </source>
</evidence>
<dbReference type="Gene3D" id="3.40.50.2000">
    <property type="entry name" value="Glycogen Phosphorylase B"/>
    <property type="match status" value="2"/>
</dbReference>
<evidence type="ECO:0008006" key="3">
    <source>
        <dbReference type="Google" id="ProtNLM"/>
    </source>
</evidence>
<reference evidence="1 2" key="1">
    <citation type="submission" date="2020-04" db="EMBL/GenBank/DDBJ databases">
        <title>Knoellia sp. isolate from air conditioner.</title>
        <authorList>
            <person name="Chea S."/>
            <person name="Kim D.-U."/>
        </authorList>
    </citation>
    <scope>NUCLEOTIDE SEQUENCE [LARGE SCALE GENOMIC DNA]</scope>
    <source>
        <strain evidence="1 2">DB2414S</strain>
    </source>
</reference>
<sequence length="326" mass="34499">MTPPSALHVGEAARTAELLVAQARREGLRWDQRPIVPSRDWSGPVGRARKAVRGAAWLAGLRVAAGRHDVVHVHSATTLPHVRPVVPRFVLHCHGTDVRTAQYEPQRTAAIRAGLRDAEAVFYSTPDLAEHVLPHRADAQLLPVPVDVDELPSWTTQSGERPYVVFASRWEAVKGLEPQLETARRLVSAVGDRVDVVGLDWGPAAAEAAALGVQLRPKLDHAAYLRLLAGARAVVGQGAGILSASELEALGSGAPLAVPAPLPLYAADAPPVLGDDPAGAVDGIIDILEGGTHDPAAGRDWVRSRHDPSVGVAAISTVYADVVARR</sequence>
<dbReference type="Proteomes" id="UP000588586">
    <property type="component" value="Unassembled WGS sequence"/>
</dbReference>
<comment type="caution">
    <text evidence="1">The sequence shown here is derived from an EMBL/GenBank/DDBJ whole genome shotgun (WGS) entry which is preliminary data.</text>
</comment>
<gene>
    <name evidence="1" type="ORF">HJG52_10365</name>
</gene>
<name>A0A849HGT5_9MICO</name>